<reference evidence="5 6" key="1">
    <citation type="submission" date="2020-07" db="EMBL/GenBank/DDBJ databases">
        <title>Genomic Encyclopedia of Type Strains, Phase IV (KMG-IV): sequencing the most valuable type-strain genomes for metagenomic binning, comparative biology and taxonomic classification.</title>
        <authorList>
            <person name="Goeker M."/>
        </authorList>
    </citation>
    <scope>NUCLEOTIDE SEQUENCE [LARGE SCALE GENOMIC DNA]</scope>
    <source>
        <strain evidence="5 6">DSM 45533</strain>
    </source>
</reference>
<evidence type="ECO:0000256" key="3">
    <source>
        <dbReference type="ARBA" id="ARBA00022840"/>
    </source>
</evidence>
<evidence type="ECO:0000256" key="1">
    <source>
        <dbReference type="ARBA" id="ARBA00022448"/>
    </source>
</evidence>
<evidence type="ECO:0000259" key="4">
    <source>
        <dbReference type="PROSITE" id="PS50893"/>
    </source>
</evidence>
<comment type="caution">
    <text evidence="5">The sequence shown here is derived from an EMBL/GenBank/DDBJ whole genome shotgun (WGS) entry which is preliminary data.</text>
</comment>
<gene>
    <name evidence="5" type="ORF">HNR30_002233</name>
</gene>
<dbReference type="SUPFAM" id="SSF52540">
    <property type="entry name" value="P-loop containing nucleoside triphosphate hydrolases"/>
    <property type="match status" value="1"/>
</dbReference>
<dbReference type="Gene3D" id="3.40.50.300">
    <property type="entry name" value="P-loop containing nucleotide triphosphate hydrolases"/>
    <property type="match status" value="1"/>
</dbReference>
<dbReference type="SMART" id="SM00382">
    <property type="entry name" value="AAA"/>
    <property type="match status" value="1"/>
</dbReference>
<dbReference type="FunFam" id="3.40.50.300:FF:000421">
    <property type="entry name" value="Branched-chain amino acid ABC transporter ATP-binding protein"/>
    <property type="match status" value="1"/>
</dbReference>
<feature type="domain" description="ABC transporter" evidence="4">
    <location>
        <begin position="24"/>
        <end position="270"/>
    </location>
</feature>
<dbReference type="InterPro" id="IPR032823">
    <property type="entry name" value="BCA_ABC_TP_C"/>
</dbReference>
<dbReference type="PANTHER" id="PTHR45772">
    <property type="entry name" value="CONSERVED COMPONENT OF ABC TRANSPORTER FOR NATURAL AMINO ACIDS-RELATED"/>
    <property type="match status" value="1"/>
</dbReference>
<keyword evidence="2" id="KW-0547">Nucleotide-binding</keyword>
<dbReference type="PANTHER" id="PTHR45772:SF9">
    <property type="entry name" value="CONSERVED COMPONENT OF ABC TRANSPORTER FOR NATURAL AMINO ACIDS"/>
    <property type="match status" value="1"/>
</dbReference>
<protein>
    <submittedName>
        <fullName evidence="5">ABC-type branched-subunit amino acid transport system ATPase component</fullName>
    </submittedName>
</protein>
<dbReference type="GO" id="GO:0005524">
    <property type="term" value="F:ATP binding"/>
    <property type="evidence" value="ECO:0007669"/>
    <property type="project" value="UniProtKB-KW"/>
</dbReference>
<name>A0A7W0CGQ0_9ACTN</name>
<dbReference type="Pfam" id="PF12399">
    <property type="entry name" value="BCA_ABC_TP_C"/>
    <property type="match status" value="1"/>
</dbReference>
<organism evidence="5 6">
    <name type="scientific">Nonomuraea soli</name>
    <dbReference type="NCBI Taxonomy" id="1032476"/>
    <lineage>
        <taxon>Bacteria</taxon>
        <taxon>Bacillati</taxon>
        <taxon>Actinomycetota</taxon>
        <taxon>Actinomycetes</taxon>
        <taxon>Streptosporangiales</taxon>
        <taxon>Streptosporangiaceae</taxon>
        <taxon>Nonomuraea</taxon>
    </lineage>
</organism>
<accession>A0A7W0CGQ0</accession>
<dbReference type="EMBL" id="JACDUR010000002">
    <property type="protein sequence ID" value="MBA2890892.1"/>
    <property type="molecule type" value="Genomic_DNA"/>
</dbReference>
<dbReference type="InterPro" id="IPR003593">
    <property type="entry name" value="AAA+_ATPase"/>
</dbReference>
<keyword evidence="1" id="KW-0813">Transport</keyword>
<evidence type="ECO:0000313" key="6">
    <source>
        <dbReference type="Proteomes" id="UP000530928"/>
    </source>
</evidence>
<dbReference type="PROSITE" id="PS50893">
    <property type="entry name" value="ABC_TRANSPORTER_2"/>
    <property type="match status" value="1"/>
</dbReference>
<dbReference type="AlphaFoldDB" id="A0A7W0CGQ0"/>
<evidence type="ECO:0000313" key="5">
    <source>
        <dbReference type="EMBL" id="MBA2890892.1"/>
    </source>
</evidence>
<dbReference type="InterPro" id="IPR003439">
    <property type="entry name" value="ABC_transporter-like_ATP-bd"/>
</dbReference>
<keyword evidence="6" id="KW-1185">Reference proteome</keyword>
<dbReference type="InterPro" id="IPR051120">
    <property type="entry name" value="ABC_AA/LPS_Transport"/>
</dbReference>
<sequence length="272" mass="28501">MAGPLPEGRFPLSWFPSGPLGALLEVRGLTMRFGGLTALAGVDLDVGEGELVGLIGPNGAGKSTLLDCLTRRCSPQEGSMRLGGQELGGLPPHQVAGYGIARTFQNAALFPGLSVRENVMVGAHRHGRAGFWGAALGRTAAEERGLGEQADALLETFGLSAYADHPPTALPYGLTKRIEIARALAAGPRLLLLDEPAGGLAPGEVPAFAQLIARLHRERGLTIIVVEHHMEFVLALCRRIVCLELGHKIADGPAQAVRNDPAVISACLGVVR</sequence>
<dbReference type="InterPro" id="IPR027417">
    <property type="entry name" value="P-loop_NTPase"/>
</dbReference>
<dbReference type="Proteomes" id="UP000530928">
    <property type="component" value="Unassembled WGS sequence"/>
</dbReference>
<dbReference type="GO" id="GO:0005886">
    <property type="term" value="C:plasma membrane"/>
    <property type="evidence" value="ECO:0007669"/>
    <property type="project" value="TreeGrafter"/>
</dbReference>
<keyword evidence="3" id="KW-0067">ATP-binding</keyword>
<dbReference type="Pfam" id="PF00005">
    <property type="entry name" value="ABC_tran"/>
    <property type="match status" value="1"/>
</dbReference>
<proteinExistence type="predicted"/>
<dbReference type="GO" id="GO:0016887">
    <property type="term" value="F:ATP hydrolysis activity"/>
    <property type="evidence" value="ECO:0007669"/>
    <property type="project" value="InterPro"/>
</dbReference>
<dbReference type="RefSeq" id="WP_312894327.1">
    <property type="nucleotide sequence ID" value="NZ_BAABAM010000006.1"/>
</dbReference>
<dbReference type="CDD" id="cd03219">
    <property type="entry name" value="ABC_Mj1267_LivG_branched"/>
    <property type="match status" value="1"/>
</dbReference>
<evidence type="ECO:0000256" key="2">
    <source>
        <dbReference type="ARBA" id="ARBA00022741"/>
    </source>
</evidence>